<gene>
    <name evidence="12" type="ORF">UFOPK1392_00553</name>
    <name evidence="13" type="ORF">UFOPK3733_01264</name>
</gene>
<evidence type="ECO:0000256" key="10">
    <source>
        <dbReference type="ARBA" id="ARBA00023163"/>
    </source>
</evidence>
<dbReference type="GO" id="GO:0045454">
    <property type="term" value="P:cell redox homeostasis"/>
    <property type="evidence" value="ECO:0007669"/>
    <property type="project" value="TreeGrafter"/>
</dbReference>
<dbReference type="PANTHER" id="PTHR38839">
    <property type="entry name" value="TRANSCRIPTIONAL REGULATOR WHID-RELATED"/>
    <property type="match status" value="1"/>
</dbReference>
<evidence type="ECO:0000256" key="5">
    <source>
        <dbReference type="ARBA" id="ARBA00023004"/>
    </source>
</evidence>
<evidence type="ECO:0000256" key="3">
    <source>
        <dbReference type="ARBA" id="ARBA00022485"/>
    </source>
</evidence>
<dbReference type="HAMAP" id="MF_01479">
    <property type="entry name" value="WhiB"/>
    <property type="match status" value="1"/>
</dbReference>
<dbReference type="GO" id="GO:0046872">
    <property type="term" value="F:metal ion binding"/>
    <property type="evidence" value="ECO:0007669"/>
    <property type="project" value="UniProtKB-KW"/>
</dbReference>
<evidence type="ECO:0000256" key="7">
    <source>
        <dbReference type="ARBA" id="ARBA00023015"/>
    </source>
</evidence>
<keyword evidence="5" id="KW-0408">Iron</keyword>
<evidence type="ECO:0000313" key="12">
    <source>
        <dbReference type="EMBL" id="CAB4322816.1"/>
    </source>
</evidence>
<comment type="cofactor">
    <cofactor evidence="1">
        <name>[4Fe-4S] cluster</name>
        <dbReference type="ChEBI" id="CHEBI:49883"/>
    </cofactor>
</comment>
<dbReference type="InterPro" id="IPR003482">
    <property type="entry name" value="Whib"/>
</dbReference>
<dbReference type="GO" id="GO:0003677">
    <property type="term" value="F:DNA binding"/>
    <property type="evidence" value="ECO:0007669"/>
    <property type="project" value="UniProtKB-KW"/>
</dbReference>
<evidence type="ECO:0000256" key="1">
    <source>
        <dbReference type="ARBA" id="ARBA00001966"/>
    </source>
</evidence>
<dbReference type="EMBL" id="CAEMXZ010000016">
    <property type="protein sequence ID" value="CAB4322816.1"/>
    <property type="molecule type" value="Genomic_DNA"/>
</dbReference>
<evidence type="ECO:0000256" key="9">
    <source>
        <dbReference type="ARBA" id="ARBA00023157"/>
    </source>
</evidence>
<evidence type="ECO:0000256" key="4">
    <source>
        <dbReference type="ARBA" id="ARBA00022723"/>
    </source>
</evidence>
<keyword evidence="9" id="KW-1015">Disulfide bond</keyword>
<organism evidence="12">
    <name type="scientific">freshwater metagenome</name>
    <dbReference type="NCBI Taxonomy" id="449393"/>
    <lineage>
        <taxon>unclassified sequences</taxon>
        <taxon>metagenomes</taxon>
        <taxon>ecological metagenomes</taxon>
    </lineage>
</organism>
<dbReference type="GO" id="GO:0047134">
    <property type="term" value="F:protein-disulfide reductase [NAD(P)H] activity"/>
    <property type="evidence" value="ECO:0007669"/>
    <property type="project" value="TreeGrafter"/>
</dbReference>
<proteinExistence type="inferred from homology"/>
<accession>A0A6J5YDY7</accession>
<keyword evidence="8" id="KW-0238">DNA-binding</keyword>
<feature type="domain" description="4Fe-4S Wbl-type" evidence="11">
    <location>
        <begin position="44"/>
        <end position="101"/>
    </location>
</feature>
<evidence type="ECO:0000259" key="11">
    <source>
        <dbReference type="PROSITE" id="PS51674"/>
    </source>
</evidence>
<dbReference type="Pfam" id="PF02467">
    <property type="entry name" value="Whib"/>
    <property type="match status" value="1"/>
</dbReference>
<dbReference type="InterPro" id="IPR034768">
    <property type="entry name" value="4FE4S_WBL"/>
</dbReference>
<dbReference type="PROSITE" id="PS51674">
    <property type="entry name" value="4FE4S_WBL"/>
    <property type="match status" value="1"/>
</dbReference>
<dbReference type="EMBL" id="CAFBNC010000062">
    <property type="protein sequence ID" value="CAB4940529.1"/>
    <property type="molecule type" value="Genomic_DNA"/>
</dbReference>
<keyword evidence="3" id="KW-0004">4Fe-4S</keyword>
<name>A0A6J5YDY7_9ZZZZ</name>
<keyword evidence="10" id="KW-0804">Transcription</keyword>
<comment type="similarity">
    <text evidence="2">Belongs to the WhiB family.</text>
</comment>
<evidence type="ECO:0000256" key="6">
    <source>
        <dbReference type="ARBA" id="ARBA00023014"/>
    </source>
</evidence>
<keyword evidence="4" id="KW-0479">Metal-binding</keyword>
<keyword evidence="6" id="KW-0411">Iron-sulfur</keyword>
<evidence type="ECO:0000256" key="8">
    <source>
        <dbReference type="ARBA" id="ARBA00023125"/>
    </source>
</evidence>
<sequence length="122" mass="12955">MTESASTSSVATTAAAPGSATFANAAADFAVGFGEDKSWQDLANCLGVDPDLFFPERGASTREAKEVCRGCVVRDDCLEYALANGEKFGIWGGMSERERRRIRRQRALARSAAAADRTSATA</sequence>
<dbReference type="GO" id="GO:0051539">
    <property type="term" value="F:4 iron, 4 sulfur cluster binding"/>
    <property type="evidence" value="ECO:0007669"/>
    <property type="project" value="UniProtKB-KW"/>
</dbReference>
<reference evidence="12" key="1">
    <citation type="submission" date="2020-05" db="EMBL/GenBank/DDBJ databases">
        <authorList>
            <person name="Chiriac C."/>
            <person name="Salcher M."/>
            <person name="Ghai R."/>
            <person name="Kavagutti S V."/>
        </authorList>
    </citation>
    <scope>NUCLEOTIDE SEQUENCE</scope>
</reference>
<dbReference type="PANTHER" id="PTHR38839:SF4">
    <property type="entry name" value="TRANSCRIPTIONAL REGULATOR WHIB"/>
    <property type="match status" value="1"/>
</dbReference>
<evidence type="ECO:0000256" key="2">
    <source>
        <dbReference type="ARBA" id="ARBA00006597"/>
    </source>
</evidence>
<protein>
    <submittedName>
        <fullName evidence="12">Unannotated protein</fullName>
    </submittedName>
</protein>
<dbReference type="GO" id="GO:0045892">
    <property type="term" value="P:negative regulation of DNA-templated transcription"/>
    <property type="evidence" value="ECO:0007669"/>
    <property type="project" value="TreeGrafter"/>
</dbReference>
<dbReference type="AlphaFoldDB" id="A0A6J5YDY7"/>
<keyword evidence="7" id="KW-0805">Transcription regulation</keyword>
<evidence type="ECO:0000313" key="13">
    <source>
        <dbReference type="EMBL" id="CAB4940529.1"/>
    </source>
</evidence>